<reference evidence="6" key="1">
    <citation type="submission" date="2023-09" db="UniProtKB">
        <authorList>
            <consortium name="Ensembl"/>
        </authorList>
    </citation>
    <scope>IDENTIFICATION</scope>
</reference>
<evidence type="ECO:0000313" key="6">
    <source>
        <dbReference type="Ensembl" id="ENSPNYP00000007372.1"/>
    </source>
</evidence>
<accession>A0A3B4FA30</accession>
<name>A0A3B4FA30_9CICH</name>
<dbReference type="PROSITE" id="PS50119">
    <property type="entry name" value="ZF_BBOX"/>
    <property type="match status" value="1"/>
</dbReference>
<proteinExistence type="predicted"/>
<sequence>TADDSAGSRKIELFHLCENICPRHDEVMKIFCRTDQRCICYLCLMDEHKDHVTVSAAAERAEKQKGLGRNRQKFLQRIQEREKDVKMLHRRGEAINLPADKAFREC</sequence>
<keyword evidence="1" id="KW-0479">Metal-binding</keyword>
<evidence type="ECO:0000256" key="3">
    <source>
        <dbReference type="ARBA" id="ARBA00022833"/>
    </source>
</evidence>
<dbReference type="Ensembl" id="ENSPNYT00000007553.1">
    <property type="protein sequence ID" value="ENSPNYP00000007372.1"/>
    <property type="gene ID" value="ENSPNYG00000005655.1"/>
</dbReference>
<dbReference type="CDD" id="cd19769">
    <property type="entry name" value="Bbox2_TRIM16-like"/>
    <property type="match status" value="1"/>
</dbReference>
<dbReference type="InterPro" id="IPR051051">
    <property type="entry name" value="E3_ubiq-ligase_TRIM/RNF"/>
</dbReference>
<protein>
    <recommendedName>
        <fullName evidence="5">B box-type domain-containing protein</fullName>
    </recommendedName>
</protein>
<dbReference type="PANTHER" id="PTHR25465:SF5">
    <property type="entry name" value="E3 UBIQUITIN_ISG15 LIGASE TRIM25-RELATED"/>
    <property type="match status" value="1"/>
</dbReference>
<dbReference type="AlphaFoldDB" id="A0A3B4FA30"/>
<dbReference type="SUPFAM" id="SSF57845">
    <property type="entry name" value="B-box zinc-binding domain"/>
    <property type="match status" value="1"/>
</dbReference>
<evidence type="ECO:0000256" key="4">
    <source>
        <dbReference type="PROSITE-ProRule" id="PRU00024"/>
    </source>
</evidence>
<dbReference type="GeneTree" id="ENSGT00940000154395"/>
<dbReference type="SMART" id="SM00336">
    <property type="entry name" value="BBOX"/>
    <property type="match status" value="1"/>
</dbReference>
<dbReference type="PANTHER" id="PTHR25465">
    <property type="entry name" value="B-BOX DOMAIN CONTAINING"/>
    <property type="match status" value="1"/>
</dbReference>
<dbReference type="STRING" id="303518.ENSPNYP00000007372"/>
<dbReference type="Gene3D" id="3.30.160.60">
    <property type="entry name" value="Classic Zinc Finger"/>
    <property type="match status" value="1"/>
</dbReference>
<organism evidence="6">
    <name type="scientific">Pundamilia nyererei</name>
    <dbReference type="NCBI Taxonomy" id="303518"/>
    <lineage>
        <taxon>Eukaryota</taxon>
        <taxon>Metazoa</taxon>
        <taxon>Chordata</taxon>
        <taxon>Craniata</taxon>
        <taxon>Vertebrata</taxon>
        <taxon>Euteleostomi</taxon>
        <taxon>Actinopterygii</taxon>
        <taxon>Neopterygii</taxon>
        <taxon>Teleostei</taxon>
        <taxon>Neoteleostei</taxon>
        <taxon>Acanthomorphata</taxon>
        <taxon>Ovalentaria</taxon>
        <taxon>Cichlomorphae</taxon>
        <taxon>Cichliformes</taxon>
        <taxon>Cichlidae</taxon>
        <taxon>African cichlids</taxon>
        <taxon>Pseudocrenilabrinae</taxon>
        <taxon>Haplochromini</taxon>
        <taxon>Pundamilia</taxon>
    </lineage>
</organism>
<dbReference type="GO" id="GO:0008270">
    <property type="term" value="F:zinc ion binding"/>
    <property type="evidence" value="ECO:0007669"/>
    <property type="project" value="UniProtKB-KW"/>
</dbReference>
<keyword evidence="3" id="KW-0862">Zinc</keyword>
<evidence type="ECO:0000259" key="5">
    <source>
        <dbReference type="PROSITE" id="PS50119"/>
    </source>
</evidence>
<dbReference type="InterPro" id="IPR000315">
    <property type="entry name" value="Znf_B-box"/>
</dbReference>
<keyword evidence="2 4" id="KW-0863">Zinc-finger</keyword>
<feature type="domain" description="B box-type" evidence="5">
    <location>
        <begin position="20"/>
        <end position="56"/>
    </location>
</feature>
<evidence type="ECO:0000256" key="2">
    <source>
        <dbReference type="ARBA" id="ARBA00022771"/>
    </source>
</evidence>
<dbReference type="Pfam" id="PF00643">
    <property type="entry name" value="zf-B_box"/>
    <property type="match status" value="1"/>
</dbReference>
<evidence type="ECO:0000256" key="1">
    <source>
        <dbReference type="ARBA" id="ARBA00022723"/>
    </source>
</evidence>